<organism evidence="5 6">
    <name type="scientific">Aurantimonas manganoxydans (strain ATCC BAA-1229 / DSM 21871 / SI85-9A1)</name>
    <dbReference type="NCBI Taxonomy" id="287752"/>
    <lineage>
        <taxon>Bacteria</taxon>
        <taxon>Pseudomonadati</taxon>
        <taxon>Pseudomonadota</taxon>
        <taxon>Alphaproteobacteria</taxon>
        <taxon>Hyphomicrobiales</taxon>
        <taxon>Aurantimonadaceae</taxon>
        <taxon>Aurantimonas</taxon>
    </lineage>
</organism>
<accession>Q1YMS4</accession>
<comment type="caution">
    <text evidence="5">The sequence shown here is derived from an EMBL/GenBank/DDBJ whole genome shotgun (WGS) entry which is preliminary data.</text>
</comment>
<evidence type="ECO:0000256" key="3">
    <source>
        <dbReference type="SAM" id="MobiDB-lite"/>
    </source>
</evidence>
<dbReference type="Proteomes" id="UP000000321">
    <property type="component" value="Unassembled WGS sequence"/>
</dbReference>
<evidence type="ECO:0000313" key="5">
    <source>
        <dbReference type="EMBL" id="EAS51307.1"/>
    </source>
</evidence>
<dbReference type="GO" id="GO:0005576">
    <property type="term" value="C:extracellular region"/>
    <property type="evidence" value="ECO:0007669"/>
    <property type="project" value="UniProtKB-SubCell"/>
</dbReference>
<dbReference type="Gene3D" id="2.150.10.10">
    <property type="entry name" value="Serralysin-like metalloprotease, C-terminal"/>
    <property type="match status" value="5"/>
</dbReference>
<protein>
    <submittedName>
        <fullName evidence="5">Possible hemolysin-type calcium-binding region</fullName>
    </submittedName>
</protein>
<dbReference type="Pfam" id="PF00353">
    <property type="entry name" value="HemolysinCabind"/>
    <property type="match status" value="10"/>
</dbReference>
<dbReference type="InterPro" id="IPR041690">
    <property type="entry name" value="Cadherin_5"/>
</dbReference>
<evidence type="ECO:0000313" key="6">
    <source>
        <dbReference type="Proteomes" id="UP000000321"/>
    </source>
</evidence>
<feature type="compositionally biased region" description="Polar residues" evidence="3">
    <location>
        <begin position="67"/>
        <end position="81"/>
    </location>
</feature>
<dbReference type="AlphaFoldDB" id="Q1YMS4"/>
<feature type="region of interest" description="Disordered" evidence="3">
    <location>
        <begin position="146"/>
        <end position="234"/>
    </location>
</feature>
<dbReference type="InterPro" id="IPR011049">
    <property type="entry name" value="Serralysin-like_metalloprot_C"/>
</dbReference>
<evidence type="ECO:0000259" key="4">
    <source>
        <dbReference type="Pfam" id="PF17892"/>
    </source>
</evidence>
<dbReference type="PRINTS" id="PR00313">
    <property type="entry name" value="CABNDNGRPT"/>
</dbReference>
<feature type="region of interest" description="Disordered" evidence="3">
    <location>
        <begin position="502"/>
        <end position="612"/>
    </location>
</feature>
<feature type="region of interest" description="Disordered" evidence="3">
    <location>
        <begin position="58"/>
        <end position="86"/>
    </location>
</feature>
<dbReference type="HOGENOM" id="CLU_293866_0_0_5"/>
<dbReference type="GO" id="GO:0005509">
    <property type="term" value="F:calcium ion binding"/>
    <property type="evidence" value="ECO:0007669"/>
    <property type="project" value="InterPro"/>
</dbReference>
<gene>
    <name evidence="5" type="ORF">SI859A1_02122</name>
</gene>
<dbReference type="PANTHER" id="PTHR38340:SF1">
    <property type="entry name" value="S-LAYER PROTEIN"/>
    <property type="match status" value="1"/>
</dbReference>
<sequence>MAAMEDRLTLGIPDQDAANAPKKRFEIKDNASRVNSLAVLPLFVVAFAGILKQIFQDDEEEKEAPGNQKSSPQPNQTPDVQATTAAPIEAADAAALDKVVRISDYLDAIAKGRPLPAFDVSEFAFPQAGDGPSQAAFERATKMAPADTTGANVGSRPLGSGNPTGTNSSLPTANDNQPVVSLPPTSGQPDGPGPGDHEDPGALDPDPDQTTPGDEDDDDPAPTKTNRRPVLSGPVYLDNGLLNLSVIITMGELLHGASDPDGDTLIVRYLEADGGRLERIGLDRWLYTPATDETGAVVFRYQVSDGDEVVMQTAHLEIRLPETEAIVGTDGDDMLIGTPYADLIDGRGGNDMIYGRESDDILYGGDGNDRLVGGAGNDILWGGRGNDILFGGDGDDTLFGEQGDDLLYGDAGNDVIFGGDGNDEAHGGDGNDYIDGGVGNDRLFGEDGADVIHGGDGDDHIEGGAGADVLIGGAGADMIDGGADDDVLHGDDGGDQLFGGIGNDELHGGGGNDALDGGEGDDVLHGDDGDDTMFGASGNDVLHGGAGNDAIHGGEGDDVAHGGAGADLIDGGEGHDVLHGNGGDDQIFGDIGNDEVHGGAGADAIDGGEGDDILHGDDGDDYIIGAAGNDMLFDGAGVDTLEGGEGDDCIALVADGETDTVYGGGGNDTLDLSEIVFDATINLPDGWVTIDGTREARLFEIENIRGGHGNDRLVADDEVNIMVGGAGNDIFVFRSLDALTNEGGPRDHIQDFSVGDRIDLSRLGRDLDDFAAQKLFFAGAASSTTAEIGAVTYRHQFIADETGDRDITIVGGNLDEDPEMEFELVLHGRHLLTEQDFILAGRDDG</sequence>
<feature type="compositionally biased region" description="Polar residues" evidence="3">
    <location>
        <begin position="161"/>
        <end position="179"/>
    </location>
</feature>
<dbReference type="InterPro" id="IPR050557">
    <property type="entry name" value="RTX_toxin/Mannuronan_C5-epim"/>
</dbReference>
<feature type="compositionally biased region" description="Gly residues" evidence="3">
    <location>
        <begin position="502"/>
        <end position="512"/>
    </location>
</feature>
<proteinExistence type="predicted"/>
<feature type="domain" description="Cadherin-like" evidence="4">
    <location>
        <begin position="226"/>
        <end position="318"/>
    </location>
</feature>
<dbReference type="InterPro" id="IPR001343">
    <property type="entry name" value="Hemolysn_Ca-bd"/>
</dbReference>
<evidence type="ECO:0000256" key="2">
    <source>
        <dbReference type="ARBA" id="ARBA00022525"/>
    </source>
</evidence>
<dbReference type="BioCyc" id="AURANTIMONAS:SI859A1_02122-MONOMER"/>
<dbReference type="EMBL" id="AAPJ01000001">
    <property type="protein sequence ID" value="EAS51307.1"/>
    <property type="molecule type" value="Genomic_DNA"/>
</dbReference>
<name>Q1YMS4_AURMS</name>
<evidence type="ECO:0000256" key="1">
    <source>
        <dbReference type="ARBA" id="ARBA00004613"/>
    </source>
</evidence>
<keyword evidence="6" id="KW-1185">Reference proteome</keyword>
<dbReference type="Pfam" id="PF17892">
    <property type="entry name" value="Cadherin_5"/>
    <property type="match status" value="1"/>
</dbReference>
<dbReference type="SUPFAM" id="SSF51120">
    <property type="entry name" value="beta-Roll"/>
    <property type="match status" value="4"/>
</dbReference>
<keyword evidence="2" id="KW-0964">Secreted</keyword>
<reference evidence="5 6" key="1">
    <citation type="journal article" date="2008" name="Appl. Environ. Microbiol.">
        <title>Genomic insights into Mn(II) oxidation by the marine alphaproteobacterium Aurantimonas sp. strain SI85-9A1.</title>
        <authorList>
            <person name="Dick G.J."/>
            <person name="Podell S."/>
            <person name="Johnson H.A."/>
            <person name="Rivera-Espinoza Y."/>
            <person name="Bernier-Latmani R."/>
            <person name="McCarthy J.K."/>
            <person name="Torpey J.W."/>
            <person name="Clement B.G."/>
            <person name="Gaasterland T."/>
            <person name="Tebo B.M."/>
        </authorList>
    </citation>
    <scope>NUCLEOTIDE SEQUENCE [LARGE SCALE GENOMIC DNA]</scope>
    <source>
        <strain evidence="5 6">SI85-9A1</strain>
    </source>
</reference>
<comment type="subcellular location">
    <subcellularLocation>
        <location evidence="1">Secreted</location>
    </subcellularLocation>
</comment>
<dbReference type="PANTHER" id="PTHR38340">
    <property type="entry name" value="S-LAYER PROTEIN"/>
    <property type="match status" value="1"/>
</dbReference>
<dbReference type="PROSITE" id="PS00330">
    <property type="entry name" value="HEMOLYSIN_CALCIUM"/>
    <property type="match status" value="6"/>
</dbReference>
<dbReference type="InterPro" id="IPR018511">
    <property type="entry name" value="Hemolysin-typ_Ca-bd_CS"/>
</dbReference>